<keyword evidence="2 6" id="KW-0812">Transmembrane</keyword>
<dbReference type="PANTHER" id="PTHR47804:SF3">
    <property type="entry name" value="PROTEIN BRE4"/>
    <property type="match status" value="1"/>
</dbReference>
<keyword evidence="4 6" id="KW-0472">Membrane</keyword>
<dbReference type="PANTHER" id="PTHR47804">
    <property type="entry name" value="60S RIBOSOMAL PROTEIN L19"/>
    <property type="match status" value="1"/>
</dbReference>
<feature type="transmembrane region" description="Helical" evidence="6">
    <location>
        <begin position="126"/>
        <end position="147"/>
    </location>
</feature>
<dbReference type="InterPro" id="IPR049453">
    <property type="entry name" value="Memb_transporter_dom"/>
</dbReference>
<feature type="region of interest" description="Disordered" evidence="5">
    <location>
        <begin position="1093"/>
        <end position="1162"/>
    </location>
</feature>
<keyword evidence="3 6" id="KW-1133">Transmembrane helix</keyword>
<name>A0A4T0IXG5_WALIC</name>
<dbReference type="PRINTS" id="PR02047">
    <property type="entry name" value="BREFELDNASP4"/>
</dbReference>
<evidence type="ECO:0000259" key="8">
    <source>
        <dbReference type="Pfam" id="PF13515"/>
    </source>
</evidence>
<dbReference type="AlphaFoldDB" id="A0A4T0IXG5"/>
<feature type="transmembrane region" description="Helical" evidence="6">
    <location>
        <begin position="159"/>
        <end position="180"/>
    </location>
</feature>
<feature type="transmembrane region" description="Helical" evidence="6">
    <location>
        <begin position="67"/>
        <end position="83"/>
    </location>
</feature>
<feature type="transmembrane region" description="Helical" evidence="6">
    <location>
        <begin position="697"/>
        <end position="717"/>
    </location>
</feature>
<dbReference type="Pfam" id="PF13515">
    <property type="entry name" value="FUSC_2"/>
    <property type="match status" value="1"/>
</dbReference>
<feature type="transmembrane region" description="Helical" evidence="6">
    <location>
        <begin position="95"/>
        <end position="114"/>
    </location>
</feature>
<dbReference type="Proteomes" id="UP000310689">
    <property type="component" value="Unassembled WGS sequence"/>
</dbReference>
<gene>
    <name evidence="9" type="ORF">E3P86_03224</name>
</gene>
<protein>
    <recommendedName>
        <fullName evidence="11">ER transporter 6TM N-terminal domain-containing protein</fullName>
    </recommendedName>
</protein>
<feature type="domain" description="Putative ER transporter 6TM N-terminal" evidence="7">
    <location>
        <begin position="131"/>
        <end position="297"/>
    </location>
</feature>
<organism evidence="9 10">
    <name type="scientific">Wallemia ichthyophaga</name>
    <dbReference type="NCBI Taxonomy" id="245174"/>
    <lineage>
        <taxon>Eukaryota</taxon>
        <taxon>Fungi</taxon>
        <taxon>Dikarya</taxon>
        <taxon>Basidiomycota</taxon>
        <taxon>Wallemiomycotina</taxon>
        <taxon>Wallemiomycetes</taxon>
        <taxon>Wallemiales</taxon>
        <taxon>Wallemiaceae</taxon>
        <taxon>Wallemia</taxon>
    </lineage>
</organism>
<feature type="region of interest" description="Disordered" evidence="5">
    <location>
        <begin position="949"/>
        <end position="1046"/>
    </location>
</feature>
<comment type="caution">
    <text evidence="9">The sequence shown here is derived from an EMBL/GenBank/DDBJ whole genome shotgun (WGS) entry which is preliminary data.</text>
</comment>
<feature type="compositionally biased region" description="Basic and acidic residues" evidence="5">
    <location>
        <begin position="1112"/>
        <end position="1122"/>
    </location>
</feature>
<feature type="domain" description="Integral membrane bound transporter" evidence="8">
    <location>
        <begin position="590"/>
        <end position="710"/>
    </location>
</feature>
<evidence type="ECO:0008006" key="11">
    <source>
        <dbReference type="Google" id="ProtNLM"/>
    </source>
</evidence>
<feature type="transmembrane region" description="Helical" evidence="6">
    <location>
        <begin position="664"/>
        <end position="682"/>
    </location>
</feature>
<dbReference type="GO" id="GO:0016020">
    <property type="term" value="C:membrane"/>
    <property type="evidence" value="ECO:0007669"/>
    <property type="project" value="UniProtKB-SubCell"/>
</dbReference>
<feature type="compositionally biased region" description="Polar residues" evidence="5">
    <location>
        <begin position="953"/>
        <end position="967"/>
    </location>
</feature>
<evidence type="ECO:0000256" key="1">
    <source>
        <dbReference type="ARBA" id="ARBA00004141"/>
    </source>
</evidence>
<dbReference type="InterPro" id="IPR018823">
    <property type="entry name" value="ArAE_2_N"/>
</dbReference>
<feature type="compositionally biased region" description="Polar residues" evidence="5">
    <location>
        <begin position="1093"/>
        <end position="1107"/>
    </location>
</feature>
<evidence type="ECO:0000256" key="4">
    <source>
        <dbReference type="ARBA" id="ARBA00023136"/>
    </source>
</evidence>
<feature type="transmembrane region" description="Helical" evidence="6">
    <location>
        <begin position="615"/>
        <end position="634"/>
    </location>
</feature>
<reference evidence="9 10" key="1">
    <citation type="submission" date="2019-03" db="EMBL/GenBank/DDBJ databases">
        <title>Sequencing 23 genomes of Wallemia ichthyophaga.</title>
        <authorList>
            <person name="Gostincar C."/>
        </authorList>
    </citation>
    <scope>NUCLEOTIDE SEQUENCE [LARGE SCALE GENOMIC DNA]</scope>
    <source>
        <strain evidence="9 10">EXF-6200</strain>
    </source>
</reference>
<accession>A0A4T0IXG5</accession>
<evidence type="ECO:0000256" key="3">
    <source>
        <dbReference type="ARBA" id="ARBA00022989"/>
    </source>
</evidence>
<dbReference type="InterPro" id="IPR023244">
    <property type="entry name" value="Brefeldin_A-sensitivity_4"/>
</dbReference>
<feature type="transmembrane region" description="Helical" evidence="6">
    <location>
        <begin position="186"/>
        <end position="205"/>
    </location>
</feature>
<feature type="compositionally biased region" description="Low complexity" evidence="5">
    <location>
        <begin position="1153"/>
        <end position="1162"/>
    </location>
</feature>
<comment type="subcellular location">
    <subcellularLocation>
        <location evidence="1">Membrane</location>
        <topology evidence="1">Multi-pass membrane protein</topology>
    </subcellularLocation>
</comment>
<evidence type="ECO:0000256" key="6">
    <source>
        <dbReference type="SAM" id="Phobius"/>
    </source>
</evidence>
<evidence type="ECO:0000259" key="7">
    <source>
        <dbReference type="Pfam" id="PF10337"/>
    </source>
</evidence>
<evidence type="ECO:0000256" key="5">
    <source>
        <dbReference type="SAM" id="MobiDB-lite"/>
    </source>
</evidence>
<dbReference type="InterPro" id="IPR052430">
    <property type="entry name" value="IVT-Associated"/>
</dbReference>
<evidence type="ECO:0000313" key="9">
    <source>
        <dbReference type="EMBL" id="TIB32035.1"/>
    </source>
</evidence>
<evidence type="ECO:0000256" key="2">
    <source>
        <dbReference type="ARBA" id="ARBA00022692"/>
    </source>
</evidence>
<dbReference type="EMBL" id="SPOI01000215">
    <property type="protein sequence ID" value="TIB32035.1"/>
    <property type="molecule type" value="Genomic_DNA"/>
</dbReference>
<feature type="transmembrane region" description="Helical" evidence="6">
    <location>
        <begin position="830"/>
        <end position="847"/>
    </location>
</feature>
<proteinExistence type="predicted"/>
<sequence>MLREFPVSEPHAVTNAEKGIKEIYSTGTAAGAFVLHMLSLYSHQANISFLWRTFLISVSLQDAEDNPLTLLSLFTIFNLFFYPNGSIGSQIELTVLGFVFGVVGLGISNLSIYFTVLVNKETIDHTFARTIPCVTLTLIAFVAAYARSKLPRLMVASRTIQFVAAWSLTSNLRAITASGVRTFLDLFWPLLWGSLIPLIVCMICFPVSARQQFSKQVIQALKDAEEAQVASYKVLFATNELDSSLSDLTRLRAQYFRNARRLPSMLGECLFEFSYDFVGVDRIAPFVGIVDNLRVSLANGSNDLIDTSMYNMDESQKDILGLSDDADDDLVCVEDLKKIITVMHQTILNSLSLVRRTLRTALIEKSAKHVTLEDIDVQKQLLQQAATNCRGEMHTILIKNLANNPPHHSSLFKKHLCMLSYYSVTLFKISSDLVFALTCASEVLENRLKNRRKVHIPRNFWSWLKAPSTTLTDFGLKPDGNDDFLSAEQKEQHKHQHTFEQEMQLQAYATYAIRRSHLKQTGFSIKYWFLNIWDAPSVLEFRLRVSRYFRTVKSSRHLRFALKNAAGVALLSIPGFLPYGSKGQTWFFENKGVWMVISYFYVLEPSTGATYRVGLWRLTGTILGAVYGFIVNIITENNPYGITVLVTAISILIAWLVRMSSIPGVGTVFAVTFPPIIFPVYLDTTPFASFTIALTRAYMIAIGIVAAILVNLVWWPFHARENFTLQVSKAISEITKLYLVLSRQTLGVTTLAESRAQFDLTEKNVQSALNGCDTLLEPLRLELSVIPKPVTLYRKMITSLQRTHDLMISLRYIRERIQKETLFEIRDQRLNFINALILVFYASTHAFRSSTPLPQFLPSLHMALSEMLGAIDGKLVDILSDDDFTLRRQLADYRLHYALSEAEILLGLVTSMEEMLSIAKSLFGQTSIFDESPVDEEGENMETLPLHSIGHTGWSSGPTSPTINSLASPKKRKFSIKHKEESNDTYAREKPSDAYILNYSPSSAASSPKKDSSYMSISELERKNLPPRSNSKKENADSVPLAKDVHKVPSSTIGDASLMSLSELANKNLPPRSHSKKANIDGVPLAKDVFAGSSTSASPVKAQQPQMNVHDYVYDSNHDNQDSSRTSARNTYNESPTSSSTQYRTRTQRNDSRSSSNSNSKI</sequence>
<dbReference type="Pfam" id="PF10337">
    <property type="entry name" value="ArAE_2_N"/>
    <property type="match status" value="1"/>
</dbReference>
<evidence type="ECO:0000313" key="10">
    <source>
        <dbReference type="Proteomes" id="UP000310689"/>
    </source>
</evidence>
<feature type="compositionally biased region" description="Basic and acidic residues" evidence="5">
    <location>
        <begin position="977"/>
        <end position="992"/>
    </location>
</feature>
<feature type="compositionally biased region" description="Polar residues" evidence="5">
    <location>
        <begin position="1123"/>
        <end position="1134"/>
    </location>
</feature>
<feature type="compositionally biased region" description="Low complexity" evidence="5">
    <location>
        <begin position="1135"/>
        <end position="1145"/>
    </location>
</feature>
<feature type="transmembrane region" description="Helical" evidence="6">
    <location>
        <begin position="640"/>
        <end position="657"/>
    </location>
</feature>